<feature type="non-terminal residue" evidence="2">
    <location>
        <position position="1"/>
    </location>
</feature>
<dbReference type="RefSeq" id="WP_106758061.1">
    <property type="nucleotide sequence ID" value="NZ_PXWF02000235.1"/>
</dbReference>
<name>A0A2U2HJL3_9BURK</name>
<organism evidence="2 3">
    <name type="scientific">Massilia glaciei</name>
    <dbReference type="NCBI Taxonomy" id="1524097"/>
    <lineage>
        <taxon>Bacteria</taxon>
        <taxon>Pseudomonadati</taxon>
        <taxon>Pseudomonadota</taxon>
        <taxon>Betaproteobacteria</taxon>
        <taxon>Burkholderiales</taxon>
        <taxon>Oxalobacteraceae</taxon>
        <taxon>Telluria group</taxon>
        <taxon>Massilia</taxon>
    </lineage>
</organism>
<evidence type="ECO:0000259" key="1">
    <source>
        <dbReference type="Pfam" id="PF11984"/>
    </source>
</evidence>
<dbReference type="InterPro" id="IPR014263">
    <property type="entry name" value="Methanolan_biosynth_EpsI"/>
</dbReference>
<keyword evidence="3" id="KW-1185">Reference proteome</keyword>
<evidence type="ECO:0000313" key="3">
    <source>
        <dbReference type="Proteomes" id="UP000241421"/>
    </source>
</evidence>
<gene>
    <name evidence="2" type="primary">epsI</name>
    <name evidence="2" type="ORF">C7C56_014345</name>
</gene>
<dbReference type="NCBIfam" id="TIGR02914">
    <property type="entry name" value="EpsI_fam"/>
    <property type="match status" value="1"/>
</dbReference>
<comment type="caution">
    <text evidence="2">The sequence shown here is derived from an EMBL/GenBank/DDBJ whole genome shotgun (WGS) entry which is preliminary data.</text>
</comment>
<sequence length="143" mass="15881">RLDDRRNVVLQLGHYRHQRAGAALAPAGGARLAGDWRELGAGIRVVALDRDRLSVRQTVLKRGGEKLLVWRWYRQSGIETSSAARVKILLAAHKALRLRQDGTEIVVATSFDDNPEQAAAALTRFLILMRPSIVRGVEHDSVN</sequence>
<dbReference type="Proteomes" id="UP000241421">
    <property type="component" value="Unassembled WGS sequence"/>
</dbReference>
<feature type="domain" description="Methanolan biosynthesis EpsI" evidence="1">
    <location>
        <begin position="4"/>
        <end position="133"/>
    </location>
</feature>
<protein>
    <submittedName>
        <fullName evidence="2">EpsI family protein</fullName>
    </submittedName>
</protein>
<dbReference type="EMBL" id="PXWF02000235">
    <property type="protein sequence ID" value="PWF47642.1"/>
    <property type="molecule type" value="Genomic_DNA"/>
</dbReference>
<dbReference type="AlphaFoldDB" id="A0A2U2HJL3"/>
<reference evidence="2 3" key="1">
    <citation type="submission" date="2018-04" db="EMBL/GenBank/DDBJ databases">
        <title>Massilia violaceinigra sp. nov., a novel purple-pigmented bacterium isolated from Tianshan glacier, Xinjiang, China.</title>
        <authorList>
            <person name="Wang H."/>
        </authorList>
    </citation>
    <scope>NUCLEOTIDE SEQUENCE [LARGE SCALE GENOMIC DNA]</scope>
    <source>
        <strain evidence="2 3">B448-2</strain>
    </source>
</reference>
<evidence type="ECO:0000313" key="2">
    <source>
        <dbReference type="EMBL" id="PWF47642.1"/>
    </source>
</evidence>
<proteinExistence type="predicted"/>
<accession>A0A2U2HJL3</accession>
<dbReference type="Pfam" id="PF11984">
    <property type="entry name" value="DUF3485"/>
    <property type="match status" value="1"/>
</dbReference>
<dbReference type="OrthoDB" id="9797363at2"/>